<protein>
    <submittedName>
        <fullName evidence="2">Uncharacterized protein</fullName>
    </submittedName>
</protein>
<organism evidence="2 3">
    <name type="scientific">Prorocentrum cordatum</name>
    <dbReference type="NCBI Taxonomy" id="2364126"/>
    <lineage>
        <taxon>Eukaryota</taxon>
        <taxon>Sar</taxon>
        <taxon>Alveolata</taxon>
        <taxon>Dinophyceae</taxon>
        <taxon>Prorocentrales</taxon>
        <taxon>Prorocentraceae</taxon>
        <taxon>Prorocentrum</taxon>
    </lineage>
</organism>
<reference evidence="2" key="1">
    <citation type="submission" date="2023-10" db="EMBL/GenBank/DDBJ databases">
        <authorList>
            <person name="Chen Y."/>
            <person name="Shah S."/>
            <person name="Dougan E. K."/>
            <person name="Thang M."/>
            <person name="Chan C."/>
        </authorList>
    </citation>
    <scope>NUCLEOTIDE SEQUENCE [LARGE SCALE GENOMIC DNA]</scope>
</reference>
<evidence type="ECO:0000313" key="2">
    <source>
        <dbReference type="EMBL" id="CAK0873125.1"/>
    </source>
</evidence>
<sequence length="92" mass="10016">MRRPGGGREEEEGGGKGRRVMRRGTLPAKAGHQLLRPHARARGAAKEGAAGATTPEAASLEKRSGWRAFSGEALYSSRSHARRTRRARYYNG</sequence>
<dbReference type="Proteomes" id="UP001189429">
    <property type="component" value="Unassembled WGS sequence"/>
</dbReference>
<evidence type="ECO:0000313" key="3">
    <source>
        <dbReference type="Proteomes" id="UP001189429"/>
    </source>
</evidence>
<dbReference type="EMBL" id="CAUYUJ010017244">
    <property type="protein sequence ID" value="CAK0873125.1"/>
    <property type="molecule type" value="Genomic_DNA"/>
</dbReference>
<keyword evidence="3" id="KW-1185">Reference proteome</keyword>
<comment type="caution">
    <text evidence="2">The sequence shown here is derived from an EMBL/GenBank/DDBJ whole genome shotgun (WGS) entry which is preliminary data.</text>
</comment>
<proteinExistence type="predicted"/>
<evidence type="ECO:0000256" key="1">
    <source>
        <dbReference type="SAM" id="MobiDB-lite"/>
    </source>
</evidence>
<gene>
    <name evidence="2" type="ORF">PCOR1329_LOCUS58419</name>
</gene>
<name>A0ABN9VJU7_9DINO</name>
<feature type="region of interest" description="Disordered" evidence="1">
    <location>
        <begin position="1"/>
        <end position="62"/>
    </location>
</feature>
<accession>A0ABN9VJU7</accession>
<feature type="compositionally biased region" description="Low complexity" evidence="1">
    <location>
        <begin position="46"/>
        <end position="58"/>
    </location>
</feature>